<evidence type="ECO:0000259" key="2">
    <source>
        <dbReference type="PROSITE" id="PS51688"/>
    </source>
</evidence>
<feature type="domain" description="Peptidase S74" evidence="2">
    <location>
        <begin position="431"/>
        <end position="523"/>
    </location>
</feature>
<name>A0ABW9F786_9FIRM</name>
<dbReference type="Pfam" id="PF13884">
    <property type="entry name" value="Peptidase_S74"/>
    <property type="match status" value="1"/>
</dbReference>
<protein>
    <submittedName>
        <fullName evidence="3">Tail fiber domain-containing protein</fullName>
    </submittedName>
</protein>
<dbReference type="RefSeq" id="WP_408126769.1">
    <property type="nucleotide sequence ID" value="NZ_JBFNFH010000014.1"/>
</dbReference>
<dbReference type="EMBL" id="JBFNFH010000014">
    <property type="protein sequence ID" value="MFM1525276.1"/>
    <property type="molecule type" value="Genomic_DNA"/>
</dbReference>
<dbReference type="InterPro" id="IPR030392">
    <property type="entry name" value="S74_ICA"/>
</dbReference>
<evidence type="ECO:0000256" key="1">
    <source>
        <dbReference type="SAM" id="Coils"/>
    </source>
</evidence>
<dbReference type="Gene3D" id="2.60.40.10">
    <property type="entry name" value="Immunoglobulins"/>
    <property type="match status" value="1"/>
</dbReference>
<dbReference type="PROSITE" id="PS51688">
    <property type="entry name" value="ICA"/>
    <property type="match status" value="1"/>
</dbReference>
<gene>
    <name evidence="3" type="ORF">ABGF40_06255</name>
</gene>
<keyword evidence="4" id="KW-1185">Reference proteome</keyword>
<sequence length="529" mass="58666">MAKSGTIKSNSWRYDSESSYIHAELMWNVISQDKTNKTSKIEWKLITNGLRSSGYWYIIYNSKVIINGSVVHSRSYYGKAYNGTVLASGTTTIRHNADGTKSVPISISVGAYWSGTYNLNKSETIQLDKIHTTPPVINSGGVSVSGINQNLLGNSLYGVQNVHTVNINVSAFGKDGATIKNYNINFQGNTYNSQKVSVKITKSGSLPVSVTVTDNRGNSTTKTIATVVSRVYKNPYLSNFSIKRYTNSIEDPMGTTLKALGSVGYTNVLDATGTNVNSPNWKISSEGVTRYTKSISYSKEDVQITVGENWTITYGDKFTSLSTVVSAPKGEPTLVLGKKSVGINYFPTKEDEGLFVSGFGGNTDNYVGQFDGYIKSKGINTLRIEDISTGTKISNYKNSKGLGLILKETDIYYTYDGKDYSLWSAVKNNTSDIRLKKNIKSTNHKAMDIIDRLEFKEYDWIDGPFRQAHTNIGLIAQDIQNIDESLVYEDGDILKLDMLRLINISLKGIKELQEEIKELKEDIQNEKHK</sequence>
<dbReference type="CDD" id="cd00146">
    <property type="entry name" value="PKD"/>
    <property type="match status" value="1"/>
</dbReference>
<dbReference type="Proteomes" id="UP001629536">
    <property type="component" value="Unassembled WGS sequence"/>
</dbReference>
<feature type="coiled-coil region" evidence="1">
    <location>
        <begin position="502"/>
        <end position="529"/>
    </location>
</feature>
<dbReference type="InterPro" id="IPR036388">
    <property type="entry name" value="WH-like_DNA-bd_sf"/>
</dbReference>
<evidence type="ECO:0000313" key="4">
    <source>
        <dbReference type="Proteomes" id="UP001629536"/>
    </source>
</evidence>
<evidence type="ECO:0000313" key="3">
    <source>
        <dbReference type="EMBL" id="MFM1525276.1"/>
    </source>
</evidence>
<dbReference type="InterPro" id="IPR013783">
    <property type="entry name" value="Ig-like_fold"/>
</dbReference>
<dbReference type="Gene3D" id="1.10.10.10">
    <property type="entry name" value="Winged helix-like DNA-binding domain superfamily/Winged helix DNA-binding domain"/>
    <property type="match status" value="1"/>
</dbReference>
<comment type="caution">
    <text evidence="3">The sequence shown here is derived from an EMBL/GenBank/DDBJ whole genome shotgun (WGS) entry which is preliminary data.</text>
</comment>
<keyword evidence="1" id="KW-0175">Coiled coil</keyword>
<organism evidence="3 4">
    <name type="scientific">Helcococcus bovis</name>
    <dbReference type="NCBI Taxonomy" id="3153252"/>
    <lineage>
        <taxon>Bacteria</taxon>
        <taxon>Bacillati</taxon>
        <taxon>Bacillota</taxon>
        <taxon>Tissierellia</taxon>
        <taxon>Tissierellales</taxon>
        <taxon>Peptoniphilaceae</taxon>
        <taxon>Helcococcus</taxon>
    </lineage>
</organism>
<accession>A0ABW9F786</accession>
<reference evidence="3 4" key="1">
    <citation type="journal article" date="2024" name="Front. Microbiol.">
        <title>Pangenomic and biochemical analyses of Helcococcus ovis reveal widespread tetracycline resistance and a novel bacterial species, Helcococcus bovis.</title>
        <authorList>
            <person name="Cunha F."/>
            <person name="Zhai Y."/>
            <person name="Casaro S."/>
            <person name="Jones K.L."/>
            <person name="Hernandez M."/>
            <person name="Bisinotto R.S."/>
            <person name="Kariyawasam S."/>
            <person name="Brown M.B."/>
            <person name="Phillips A."/>
            <person name="Jeong K.C."/>
            <person name="Galvao K.N."/>
        </authorList>
    </citation>
    <scope>NUCLEOTIDE SEQUENCE [LARGE SCALE GENOMIC DNA]</scope>
    <source>
        <strain evidence="3 4">KG197</strain>
    </source>
</reference>
<proteinExistence type="predicted"/>